<reference evidence="2" key="1">
    <citation type="submission" date="2020-05" db="EMBL/GenBank/DDBJ databases">
        <authorList>
            <person name="Chiriac C."/>
            <person name="Salcher M."/>
            <person name="Ghai R."/>
            <person name="Kavagutti S V."/>
        </authorList>
    </citation>
    <scope>NUCLEOTIDE SEQUENCE</scope>
</reference>
<dbReference type="Gene3D" id="2.40.128.110">
    <property type="entry name" value="Lipid/polyisoprenoid-binding, YceI-like"/>
    <property type="match status" value="1"/>
</dbReference>
<dbReference type="AlphaFoldDB" id="A0A6J7JVW8"/>
<dbReference type="PANTHER" id="PTHR34406:SF1">
    <property type="entry name" value="PROTEIN YCEI"/>
    <property type="match status" value="1"/>
</dbReference>
<dbReference type="SMART" id="SM00867">
    <property type="entry name" value="YceI"/>
    <property type="match status" value="1"/>
</dbReference>
<dbReference type="InterPro" id="IPR007372">
    <property type="entry name" value="Lipid/polyisoprenoid-bd_YceI"/>
</dbReference>
<evidence type="ECO:0000313" key="2">
    <source>
        <dbReference type="EMBL" id="CAB4946769.1"/>
    </source>
</evidence>
<evidence type="ECO:0000259" key="1">
    <source>
        <dbReference type="SMART" id="SM00867"/>
    </source>
</evidence>
<accession>A0A6J7JVW8</accession>
<dbReference type="PANTHER" id="PTHR34406">
    <property type="entry name" value="PROTEIN YCEI"/>
    <property type="match status" value="1"/>
</dbReference>
<dbReference type="EMBL" id="CAFBNL010000015">
    <property type="protein sequence ID" value="CAB4946769.1"/>
    <property type="molecule type" value="Genomic_DNA"/>
</dbReference>
<sequence>MKKRNLLIGLAVLAIALIGGVSWYLFSGDEPSAPSLPERATGATSSGSADGVWQISNGSFVGYRVPERFIGEIIDKDAVGRTSDVTGGFTVSGLDVSKLEIEANTTTVKSDRVPRDTYLASNALETSAFPTAKFVVSDPIQLEARPVGGSKITLTLQGMLTLHGQTRSLAIPVEARWNGATIDVVGSAPITLADYGIRTPSTPIVSVAGTGSLEIQLILRRR</sequence>
<organism evidence="2">
    <name type="scientific">freshwater metagenome</name>
    <dbReference type="NCBI Taxonomy" id="449393"/>
    <lineage>
        <taxon>unclassified sequences</taxon>
        <taxon>metagenomes</taxon>
        <taxon>ecological metagenomes</taxon>
    </lineage>
</organism>
<gene>
    <name evidence="2" type="ORF">UFOPK3789_00425</name>
</gene>
<feature type="domain" description="Lipid/polyisoprenoid-binding YceI-like" evidence="1">
    <location>
        <begin position="52"/>
        <end position="218"/>
    </location>
</feature>
<dbReference type="SUPFAM" id="SSF101874">
    <property type="entry name" value="YceI-like"/>
    <property type="match status" value="1"/>
</dbReference>
<protein>
    <submittedName>
        <fullName evidence="2">Unannotated protein</fullName>
    </submittedName>
</protein>
<proteinExistence type="predicted"/>
<name>A0A6J7JVW8_9ZZZZ</name>
<dbReference type="Pfam" id="PF04264">
    <property type="entry name" value="YceI"/>
    <property type="match status" value="1"/>
</dbReference>
<dbReference type="InterPro" id="IPR036761">
    <property type="entry name" value="TTHA0802/YceI-like_sf"/>
</dbReference>